<dbReference type="AlphaFoldDB" id="A0AAD1QYW7"/>
<organism evidence="1 2">
    <name type="scientific">Pelobates cultripes</name>
    <name type="common">Western spadefoot toad</name>
    <dbReference type="NCBI Taxonomy" id="61616"/>
    <lineage>
        <taxon>Eukaryota</taxon>
        <taxon>Metazoa</taxon>
        <taxon>Chordata</taxon>
        <taxon>Craniata</taxon>
        <taxon>Vertebrata</taxon>
        <taxon>Euteleostomi</taxon>
        <taxon>Amphibia</taxon>
        <taxon>Batrachia</taxon>
        <taxon>Anura</taxon>
        <taxon>Pelobatoidea</taxon>
        <taxon>Pelobatidae</taxon>
        <taxon>Pelobates</taxon>
    </lineage>
</organism>
<keyword evidence="2" id="KW-1185">Reference proteome</keyword>
<dbReference type="Proteomes" id="UP001295444">
    <property type="component" value="Chromosome 01"/>
</dbReference>
<name>A0AAD1QYW7_PELCU</name>
<evidence type="ECO:0000313" key="1">
    <source>
        <dbReference type="EMBL" id="CAH2219816.1"/>
    </source>
</evidence>
<dbReference type="EMBL" id="OW240912">
    <property type="protein sequence ID" value="CAH2219816.1"/>
    <property type="molecule type" value="Genomic_DNA"/>
</dbReference>
<reference evidence="1" key="1">
    <citation type="submission" date="2022-03" db="EMBL/GenBank/DDBJ databases">
        <authorList>
            <person name="Alioto T."/>
            <person name="Alioto T."/>
            <person name="Gomez Garrido J."/>
        </authorList>
    </citation>
    <scope>NUCLEOTIDE SEQUENCE</scope>
</reference>
<sequence length="128" mass="14423">MMVEGLSKCSRRNNLHVRGLPEAPNEGPLTLKMVECFQQLLPEIPEEKASRSTLKTRVSFTWGHLFKIIAFTASLTHTILQGTDPATFFCHLAIVPPLDFALPGSKYPLLTSFPWDWYTTGKNMETLT</sequence>
<protein>
    <submittedName>
        <fullName evidence="1">Uncharacterized protein</fullName>
    </submittedName>
</protein>
<gene>
    <name evidence="1" type="ORF">PECUL_23A048928</name>
</gene>
<proteinExistence type="predicted"/>
<evidence type="ECO:0000313" key="2">
    <source>
        <dbReference type="Proteomes" id="UP001295444"/>
    </source>
</evidence>
<accession>A0AAD1QYW7</accession>